<accession>A0ABQ8YFG6</accession>
<keyword evidence="3" id="KW-1185">Reference proteome</keyword>
<dbReference type="EMBL" id="JAOAOG010000171">
    <property type="protein sequence ID" value="KAJ6243321.1"/>
    <property type="molecule type" value="Genomic_DNA"/>
</dbReference>
<dbReference type="InterPro" id="IPR004875">
    <property type="entry name" value="DDE_SF_endonuclease_dom"/>
</dbReference>
<evidence type="ECO:0000313" key="3">
    <source>
        <dbReference type="Proteomes" id="UP001150062"/>
    </source>
</evidence>
<gene>
    <name evidence="2" type="ORF">M0813_22292</name>
</gene>
<evidence type="ECO:0000313" key="2">
    <source>
        <dbReference type="EMBL" id="KAJ6243321.1"/>
    </source>
</evidence>
<dbReference type="Pfam" id="PF03184">
    <property type="entry name" value="DDE_1"/>
    <property type="match status" value="1"/>
</dbReference>
<name>A0ABQ8YFG6_9EUKA</name>
<reference evidence="2" key="1">
    <citation type="submission" date="2022-08" db="EMBL/GenBank/DDBJ databases">
        <title>Novel sulfate-reducing endosymbionts in the free-living metamonad Anaeramoeba.</title>
        <authorList>
            <person name="Jerlstrom-Hultqvist J."/>
            <person name="Cepicka I."/>
            <person name="Gallot-Lavallee L."/>
            <person name="Salas-Leiva D."/>
            <person name="Curtis B.A."/>
            <person name="Zahonova K."/>
            <person name="Pipaliya S."/>
            <person name="Dacks J."/>
            <person name="Roger A.J."/>
        </authorList>
    </citation>
    <scope>NUCLEOTIDE SEQUENCE</scope>
    <source>
        <strain evidence="2">Schooner1</strain>
    </source>
</reference>
<evidence type="ECO:0000259" key="1">
    <source>
        <dbReference type="Pfam" id="PF03184"/>
    </source>
</evidence>
<protein>
    <submittedName>
        <fullName evidence="2">Tigger transposable element-derived protein</fullName>
    </submittedName>
</protein>
<proteinExistence type="predicted"/>
<organism evidence="2 3">
    <name type="scientific">Anaeramoeba flamelloides</name>
    <dbReference type="NCBI Taxonomy" id="1746091"/>
    <lineage>
        <taxon>Eukaryota</taxon>
        <taxon>Metamonada</taxon>
        <taxon>Anaeramoebidae</taxon>
        <taxon>Anaeramoeba</taxon>
    </lineage>
</organism>
<comment type="caution">
    <text evidence="2">The sequence shown here is derived from an EMBL/GenBank/DDBJ whole genome shotgun (WGS) entry which is preliminary data.</text>
</comment>
<feature type="domain" description="DDE-1" evidence="1">
    <location>
        <begin position="1"/>
        <end position="100"/>
    </location>
</feature>
<dbReference type="Proteomes" id="UP001150062">
    <property type="component" value="Unassembled WGS sequence"/>
</dbReference>
<sequence>MNKKIFLQWVNKIFIPTVIKIRKKQNLDENERALLILDGHSSRINFPALVLMRINCVDVVIIPSHSSHILQPLDVGVFHIFKSNLRKAKLNQDDNPFLTIDECLIQSTTKKKIIGAFKKCGLFPLDLSKVINHPGIFPTEVQKIYGRVNTGRRLHLGGKLISSKEMIKQMKEKFERQMKKKT</sequence>